<keyword evidence="3" id="KW-1185">Reference proteome</keyword>
<proteinExistence type="predicted"/>
<dbReference type="EMBL" id="FRBQ01000001">
    <property type="protein sequence ID" value="SHL39824.1"/>
    <property type="molecule type" value="Genomic_DNA"/>
</dbReference>
<evidence type="ECO:0000256" key="1">
    <source>
        <dbReference type="SAM" id="SignalP"/>
    </source>
</evidence>
<organism evidence="2 3">
    <name type="scientific">Phytopseudomonas punonensis</name>
    <dbReference type="NCBI Taxonomy" id="1220495"/>
    <lineage>
        <taxon>Bacteria</taxon>
        <taxon>Pseudomonadati</taxon>
        <taxon>Pseudomonadota</taxon>
        <taxon>Gammaproteobacteria</taxon>
        <taxon>Pseudomonadales</taxon>
        <taxon>Pseudomonadaceae</taxon>
        <taxon>Phytopseudomonas</taxon>
    </lineage>
</organism>
<dbReference type="AlphaFoldDB" id="A0A1M7AAK0"/>
<accession>A0A1M7AAK0</accession>
<sequence length="143" mass="16090">MRRLLACALLTTACTQAWADDVRCLQSTGGGKPIRLSLTLFTTEQGDWSRAGTVLYAGQADSLPIVFKSSEIVDEPEGRPWEYLSTWLEVLPDEERIGGRYSFHHQGAVVFDFQYRNLLTGKTFHFEENPAVLDAYNSCNWPA</sequence>
<protein>
    <submittedName>
        <fullName evidence="2">Uncharacterized protein</fullName>
    </submittedName>
</protein>
<evidence type="ECO:0000313" key="3">
    <source>
        <dbReference type="Proteomes" id="UP000184305"/>
    </source>
</evidence>
<reference evidence="3" key="1">
    <citation type="submission" date="2016-11" db="EMBL/GenBank/DDBJ databases">
        <authorList>
            <person name="Varghese N."/>
            <person name="Submissions S."/>
        </authorList>
    </citation>
    <scope>NUCLEOTIDE SEQUENCE [LARGE SCALE GENOMIC DNA]</scope>
    <source>
        <strain evidence="3">CECT 8089</strain>
    </source>
</reference>
<dbReference type="STRING" id="1220495.SAMN05216288_1833"/>
<keyword evidence="1" id="KW-0732">Signal</keyword>
<dbReference type="RefSeq" id="WP_073263392.1">
    <property type="nucleotide sequence ID" value="NZ_FRBQ01000001.1"/>
</dbReference>
<evidence type="ECO:0000313" key="2">
    <source>
        <dbReference type="EMBL" id="SHL39824.1"/>
    </source>
</evidence>
<gene>
    <name evidence="2" type="ORF">SAMN05216288_1833</name>
</gene>
<dbReference type="OrthoDB" id="9096196at2"/>
<dbReference type="Proteomes" id="UP000184305">
    <property type="component" value="Unassembled WGS sequence"/>
</dbReference>
<feature type="signal peptide" evidence="1">
    <location>
        <begin position="1"/>
        <end position="19"/>
    </location>
</feature>
<feature type="chain" id="PRO_5012138754" evidence="1">
    <location>
        <begin position="20"/>
        <end position="143"/>
    </location>
</feature>
<name>A0A1M7AAK0_9GAMM</name>